<sequence length="219" mass="21739">MLCLAALALLTWGTGGTGGGGRLAVGSAGSSADPAHAVPPDGKVTLVPLDGTSGPATPPTGTAAAGSTAPRTSEGVSRPVVTAPSGSARSGPRTSPQAPTSPAPTTPGSPSTPSAPGSRPAHLVVGGLRQAAAGQRWCQEVTADFANSGDLPVTSGSVTFATHVIGLLGVDWTTIDTTEKVPVPIAGGQRVSRTWEICVDSWRVPLGMHIETRSVTLQA</sequence>
<evidence type="ECO:0000256" key="1">
    <source>
        <dbReference type="SAM" id="MobiDB-lite"/>
    </source>
</evidence>
<protein>
    <recommendedName>
        <fullName evidence="4">Secreted protein</fullName>
    </recommendedName>
</protein>
<evidence type="ECO:0008006" key="4">
    <source>
        <dbReference type="Google" id="ProtNLM"/>
    </source>
</evidence>
<gene>
    <name evidence="2" type="ORF">P3G67_16565</name>
</gene>
<keyword evidence="3" id="KW-1185">Reference proteome</keyword>
<dbReference type="EMBL" id="JARJBC010000009">
    <property type="protein sequence ID" value="MDF3290819.1"/>
    <property type="molecule type" value="Genomic_DNA"/>
</dbReference>
<proteinExistence type="predicted"/>
<evidence type="ECO:0000313" key="3">
    <source>
        <dbReference type="Proteomes" id="UP001216579"/>
    </source>
</evidence>
<comment type="caution">
    <text evidence="2">The sequence shown here is derived from an EMBL/GenBank/DDBJ whole genome shotgun (WGS) entry which is preliminary data.</text>
</comment>
<reference evidence="2 3" key="1">
    <citation type="submission" date="2023-03" db="EMBL/GenBank/DDBJ databases">
        <title>Draft genome sequence of Streptomyces sp. RB6PN23 isolated from peat swamp forest in Thailand.</title>
        <authorList>
            <person name="Klaysubun C."/>
            <person name="Duangmal K."/>
        </authorList>
    </citation>
    <scope>NUCLEOTIDE SEQUENCE [LARGE SCALE GENOMIC DNA]</scope>
    <source>
        <strain evidence="2 3">RB6PN23</strain>
    </source>
</reference>
<organism evidence="2 3">
    <name type="scientific">Streptomyces silvisoli</name>
    <dbReference type="NCBI Taxonomy" id="3034235"/>
    <lineage>
        <taxon>Bacteria</taxon>
        <taxon>Bacillati</taxon>
        <taxon>Actinomycetota</taxon>
        <taxon>Actinomycetes</taxon>
        <taxon>Kitasatosporales</taxon>
        <taxon>Streptomycetaceae</taxon>
        <taxon>Streptomyces</taxon>
    </lineage>
</organism>
<accession>A0ABT5ZLW4</accession>
<feature type="compositionally biased region" description="Low complexity" evidence="1">
    <location>
        <begin position="51"/>
        <end position="70"/>
    </location>
</feature>
<name>A0ABT5ZLW4_9ACTN</name>
<evidence type="ECO:0000313" key="2">
    <source>
        <dbReference type="EMBL" id="MDF3290819.1"/>
    </source>
</evidence>
<feature type="compositionally biased region" description="Low complexity" evidence="1">
    <location>
        <begin position="108"/>
        <end position="121"/>
    </location>
</feature>
<feature type="region of interest" description="Disordered" evidence="1">
    <location>
        <begin position="25"/>
        <end position="121"/>
    </location>
</feature>
<dbReference type="Proteomes" id="UP001216579">
    <property type="component" value="Unassembled WGS sequence"/>
</dbReference>
<dbReference type="RefSeq" id="WP_276094179.1">
    <property type="nucleotide sequence ID" value="NZ_JARJBC010000009.1"/>
</dbReference>